<evidence type="ECO:0000256" key="7">
    <source>
        <dbReference type="ARBA" id="ARBA00023136"/>
    </source>
</evidence>
<protein>
    <submittedName>
        <fullName evidence="9">Ribose ABC transporter permease</fullName>
    </submittedName>
</protein>
<keyword evidence="4" id="KW-0997">Cell inner membrane</keyword>
<evidence type="ECO:0000256" key="2">
    <source>
        <dbReference type="ARBA" id="ARBA00022448"/>
    </source>
</evidence>
<evidence type="ECO:0000256" key="4">
    <source>
        <dbReference type="ARBA" id="ARBA00022519"/>
    </source>
</evidence>
<dbReference type="CDD" id="cd06579">
    <property type="entry name" value="TM_PBP1_transp_AraH_like"/>
    <property type="match status" value="1"/>
</dbReference>
<feature type="transmembrane region" description="Helical" evidence="8">
    <location>
        <begin position="28"/>
        <end position="51"/>
    </location>
</feature>
<evidence type="ECO:0000313" key="9">
    <source>
        <dbReference type="EMBL" id="BAL54932.1"/>
    </source>
</evidence>
<dbReference type="AlphaFoldDB" id="H5SFJ6"/>
<reference evidence="9" key="1">
    <citation type="journal article" date="2005" name="Environ. Microbiol.">
        <title>Genetic and functional properties of uncultivated thermophilic crenarchaeotes from a subsurface gold mine as revealed by analysis of genome fragments.</title>
        <authorList>
            <person name="Nunoura T."/>
            <person name="Hirayama H."/>
            <person name="Takami H."/>
            <person name="Oida H."/>
            <person name="Nishi S."/>
            <person name="Shimamura S."/>
            <person name="Suzuki Y."/>
            <person name="Inagaki F."/>
            <person name="Takai K."/>
            <person name="Nealson K.H."/>
            <person name="Horikoshi K."/>
        </authorList>
    </citation>
    <scope>NUCLEOTIDE SEQUENCE</scope>
</reference>
<evidence type="ECO:0000256" key="5">
    <source>
        <dbReference type="ARBA" id="ARBA00022692"/>
    </source>
</evidence>
<keyword evidence="7 8" id="KW-0472">Membrane</keyword>
<keyword evidence="6 8" id="KW-1133">Transmembrane helix</keyword>
<organism evidence="9">
    <name type="scientific">uncultured Acidobacteriota bacterium</name>
    <dbReference type="NCBI Taxonomy" id="171953"/>
    <lineage>
        <taxon>Bacteria</taxon>
        <taxon>Pseudomonadati</taxon>
        <taxon>Acidobacteriota</taxon>
        <taxon>environmental samples</taxon>
    </lineage>
</organism>
<feature type="transmembrane region" description="Helical" evidence="8">
    <location>
        <begin position="105"/>
        <end position="127"/>
    </location>
</feature>
<feature type="transmembrane region" description="Helical" evidence="8">
    <location>
        <begin position="72"/>
        <end position="99"/>
    </location>
</feature>
<sequence>MNRGVSSAFENAGRILHPDLILPLLRRFGPLLALLLMSGALALLSPHFLTFDNVLNVFRQSAINALLALGQLLVIITAGIDLSVGSILGLCCVVVAMLLKAGVPTPAAIVATFALGATLGMTNGLLFTKLRLPHPFIPTLGMMNVARGLALVLSGGFPISELPEDFRFWGAGAFAGIPMPVIIVLIVYALFHLFLTRTTIGRDIYAIGGNKQAALLAGIPVDRRLILVYAVSGGLAALGAIILAGRMNSGFPLAGVGAELDAIAAVIIGGASFFGGVGTVWGTLVGALIMGVLRNGLNLLDVSAYWQTTVIGIVIVVAVWVDVLRQRAVERRRALRA</sequence>
<accession>H5SFJ6</accession>
<reference evidence="9" key="2">
    <citation type="journal article" date="2012" name="PLoS ONE">
        <title>A Deeply Branching Thermophilic Bacterium with an Ancient Acetyl-CoA Pathway Dominates a Subsurface Ecosystem.</title>
        <authorList>
            <person name="Takami H."/>
            <person name="Noguchi H."/>
            <person name="Takaki Y."/>
            <person name="Uchiyama I."/>
            <person name="Toyoda A."/>
            <person name="Nishi S."/>
            <person name="Chee G.-J."/>
            <person name="Arai W."/>
            <person name="Nunoura T."/>
            <person name="Itoh T."/>
            <person name="Hattori M."/>
            <person name="Takai K."/>
        </authorList>
    </citation>
    <scope>NUCLEOTIDE SEQUENCE</scope>
</reference>
<comment type="subcellular location">
    <subcellularLocation>
        <location evidence="1">Cell membrane</location>
        <topology evidence="1">Multi-pass membrane protein</topology>
    </subcellularLocation>
</comment>
<feature type="transmembrane region" description="Helical" evidence="8">
    <location>
        <begin position="305"/>
        <end position="324"/>
    </location>
</feature>
<feature type="transmembrane region" description="Helical" evidence="8">
    <location>
        <begin position="171"/>
        <end position="195"/>
    </location>
</feature>
<dbReference type="Pfam" id="PF02653">
    <property type="entry name" value="BPD_transp_2"/>
    <property type="match status" value="1"/>
</dbReference>
<dbReference type="InterPro" id="IPR001851">
    <property type="entry name" value="ABC_transp_permease"/>
</dbReference>
<keyword evidence="2" id="KW-0813">Transport</keyword>
<feature type="transmembrane region" description="Helical" evidence="8">
    <location>
        <begin position="139"/>
        <end position="159"/>
    </location>
</feature>
<evidence type="ECO:0000256" key="3">
    <source>
        <dbReference type="ARBA" id="ARBA00022475"/>
    </source>
</evidence>
<dbReference type="GO" id="GO:0022857">
    <property type="term" value="F:transmembrane transporter activity"/>
    <property type="evidence" value="ECO:0007669"/>
    <property type="project" value="InterPro"/>
</dbReference>
<dbReference type="EMBL" id="AP011704">
    <property type="protein sequence ID" value="BAL54932.1"/>
    <property type="molecule type" value="Genomic_DNA"/>
</dbReference>
<dbReference type="PANTHER" id="PTHR32196">
    <property type="entry name" value="ABC TRANSPORTER PERMEASE PROTEIN YPHD-RELATED-RELATED"/>
    <property type="match status" value="1"/>
</dbReference>
<proteinExistence type="predicted"/>
<name>H5SFJ6_9BACT</name>
<dbReference type="GO" id="GO:0005886">
    <property type="term" value="C:plasma membrane"/>
    <property type="evidence" value="ECO:0007669"/>
    <property type="project" value="UniProtKB-SubCell"/>
</dbReference>
<feature type="transmembrane region" description="Helical" evidence="8">
    <location>
        <begin position="225"/>
        <end position="244"/>
    </location>
</feature>
<evidence type="ECO:0000256" key="6">
    <source>
        <dbReference type="ARBA" id="ARBA00022989"/>
    </source>
</evidence>
<keyword evidence="3" id="KW-1003">Cell membrane</keyword>
<evidence type="ECO:0000256" key="1">
    <source>
        <dbReference type="ARBA" id="ARBA00004651"/>
    </source>
</evidence>
<keyword evidence="5 8" id="KW-0812">Transmembrane</keyword>
<gene>
    <name evidence="9" type="ORF">HGMM_F22A10C08</name>
</gene>
<feature type="transmembrane region" description="Helical" evidence="8">
    <location>
        <begin position="273"/>
        <end position="293"/>
    </location>
</feature>
<dbReference type="PANTHER" id="PTHR32196:SF21">
    <property type="entry name" value="ABC TRANSPORTER PERMEASE PROTEIN YPHD-RELATED"/>
    <property type="match status" value="1"/>
</dbReference>
<evidence type="ECO:0000256" key="8">
    <source>
        <dbReference type="SAM" id="Phobius"/>
    </source>
</evidence>